<comment type="caution">
    <text evidence="3">The sequence shown here is derived from an EMBL/GenBank/DDBJ whole genome shotgun (WGS) entry which is preliminary data.</text>
</comment>
<feature type="transmembrane region" description="Helical" evidence="2">
    <location>
        <begin position="149"/>
        <end position="169"/>
    </location>
</feature>
<dbReference type="EMBL" id="JALDAX010000001">
    <property type="protein sequence ID" value="MCI3238465.1"/>
    <property type="molecule type" value="Genomic_DNA"/>
</dbReference>
<name>A0ABS9X923_9ACTN</name>
<reference evidence="3" key="1">
    <citation type="submission" date="2022-03" db="EMBL/GenBank/DDBJ databases">
        <title>Streptomyces 7R015 and 7R016 isolated from Barleria lupulina in Thailand.</title>
        <authorList>
            <person name="Kanchanasin P."/>
            <person name="Phongsopitanun W."/>
            <person name="Tanasupawat S."/>
        </authorList>
    </citation>
    <scope>NUCLEOTIDE SEQUENCE</scope>
    <source>
        <strain evidence="3">7R016</strain>
    </source>
</reference>
<feature type="region of interest" description="Disordered" evidence="1">
    <location>
        <begin position="89"/>
        <end position="140"/>
    </location>
</feature>
<dbReference type="Pfam" id="PF13560">
    <property type="entry name" value="HTH_31"/>
    <property type="match status" value="1"/>
</dbReference>
<evidence type="ECO:0000313" key="3">
    <source>
        <dbReference type="EMBL" id="MCI3238465.1"/>
    </source>
</evidence>
<dbReference type="SUPFAM" id="SSF47413">
    <property type="entry name" value="lambda repressor-like DNA-binding domains"/>
    <property type="match status" value="1"/>
</dbReference>
<dbReference type="RefSeq" id="WP_242708008.1">
    <property type="nucleotide sequence ID" value="NZ_JALDAX010000001.1"/>
</dbReference>
<sequence>MENRDDVEEFAALLRRLKARTDRSYGSLARRLNMNTSTLHRYCAGEAVPQDFAPVERLAAFCSATPEERLELHRLWLLAVAARQRPRAAAATAAEAPGAEARPAGPEPDVAEPEPEPGEPEPQAGEPEVTVGQPGAPAAPRPWYRRRRILASTAVACALLATVAGLSALSADRSSDTAGPHTSVAPRADDSTAPGTSSKPKAKKSASPSPGASHGSASPGVGKKGSGSSHAPGADPTGAGRPATGLPLTWHADSQVWQSGCGHDYLIDKAPAAVPPPPVQQDAGTWAATQGAVHGRQTLVQVSVQGRSSTAVVLEALRVRVVSRGNPAAGSAYAMDQGCGGELTPRSFTVNLDADRPVARPKDGADSEHTIPAVHFPYRVSAEDPEVLLIDATTQAYDARWYLELDWSSQGRSGTLRIDDHGRPFHTSSIKGKPRYWYGTNGSGERAWVPYDS</sequence>
<keyword evidence="2" id="KW-0812">Transmembrane</keyword>
<evidence type="ECO:0000256" key="2">
    <source>
        <dbReference type="SAM" id="Phobius"/>
    </source>
</evidence>
<feature type="region of interest" description="Disordered" evidence="1">
    <location>
        <begin position="171"/>
        <end position="247"/>
    </location>
</feature>
<accession>A0ABS9X923</accession>
<dbReference type="InterPro" id="IPR010982">
    <property type="entry name" value="Lambda_DNA-bd_dom_sf"/>
</dbReference>
<keyword evidence="2" id="KW-1133">Transmembrane helix</keyword>
<gene>
    <name evidence="3" type="ORF">MQN93_01880</name>
</gene>
<feature type="compositionally biased region" description="Low complexity" evidence="1">
    <location>
        <begin position="89"/>
        <end position="108"/>
    </location>
</feature>
<evidence type="ECO:0000256" key="1">
    <source>
        <dbReference type="SAM" id="MobiDB-lite"/>
    </source>
</evidence>
<proteinExistence type="predicted"/>
<keyword evidence="4" id="KW-1185">Reference proteome</keyword>
<feature type="compositionally biased region" description="Low complexity" evidence="1">
    <location>
        <begin position="193"/>
        <end position="229"/>
    </location>
</feature>
<dbReference type="InterPro" id="IPR001387">
    <property type="entry name" value="Cro/C1-type_HTH"/>
</dbReference>
<organism evidence="3 4">
    <name type="scientific">Streptomyces spinosisporus</name>
    <dbReference type="NCBI Taxonomy" id="2927582"/>
    <lineage>
        <taxon>Bacteria</taxon>
        <taxon>Bacillati</taxon>
        <taxon>Actinomycetota</taxon>
        <taxon>Actinomycetes</taxon>
        <taxon>Kitasatosporales</taxon>
        <taxon>Streptomycetaceae</taxon>
        <taxon>Streptomyces</taxon>
    </lineage>
</organism>
<keyword evidence="2" id="KW-0472">Membrane</keyword>
<evidence type="ECO:0000313" key="4">
    <source>
        <dbReference type="Proteomes" id="UP001165270"/>
    </source>
</evidence>
<protein>
    <submittedName>
        <fullName evidence="3">Helix-turn-helix domain-containing protein</fullName>
    </submittedName>
</protein>
<dbReference type="Proteomes" id="UP001165270">
    <property type="component" value="Unassembled WGS sequence"/>
</dbReference>
<feature type="compositionally biased region" description="Acidic residues" evidence="1">
    <location>
        <begin position="109"/>
        <end position="119"/>
    </location>
</feature>
<feature type="compositionally biased region" description="Low complexity" evidence="1">
    <location>
        <begin position="121"/>
        <end position="140"/>
    </location>
</feature>
<dbReference type="CDD" id="cd00093">
    <property type="entry name" value="HTH_XRE"/>
    <property type="match status" value="1"/>
</dbReference>